<dbReference type="InterPro" id="IPR036864">
    <property type="entry name" value="Zn2-C6_fun-type_DNA-bd_sf"/>
</dbReference>
<dbReference type="GO" id="GO:0008270">
    <property type="term" value="F:zinc ion binding"/>
    <property type="evidence" value="ECO:0007669"/>
    <property type="project" value="InterPro"/>
</dbReference>
<feature type="region of interest" description="Disordered" evidence="2">
    <location>
        <begin position="660"/>
        <end position="706"/>
    </location>
</feature>
<keyword evidence="1" id="KW-0539">Nucleus</keyword>
<feature type="compositionally biased region" description="Basic and acidic residues" evidence="2">
    <location>
        <begin position="456"/>
        <end position="469"/>
    </location>
</feature>
<evidence type="ECO:0000256" key="1">
    <source>
        <dbReference type="ARBA" id="ARBA00023242"/>
    </source>
</evidence>
<dbReference type="Gene3D" id="4.10.240.10">
    <property type="entry name" value="Zn(2)-C6 fungal-type DNA-binding domain"/>
    <property type="match status" value="1"/>
</dbReference>
<feature type="compositionally biased region" description="Basic and acidic residues" evidence="2">
    <location>
        <begin position="313"/>
        <end position="325"/>
    </location>
</feature>
<feature type="compositionally biased region" description="Pro residues" evidence="2">
    <location>
        <begin position="37"/>
        <end position="48"/>
    </location>
</feature>
<feature type="compositionally biased region" description="Polar residues" evidence="2">
    <location>
        <begin position="572"/>
        <end position="599"/>
    </location>
</feature>
<dbReference type="Pfam" id="PF00172">
    <property type="entry name" value="Zn_clus"/>
    <property type="match status" value="1"/>
</dbReference>
<feature type="compositionally biased region" description="Basic and acidic residues" evidence="2">
    <location>
        <begin position="78"/>
        <end position="91"/>
    </location>
</feature>
<feature type="region of interest" description="Disordered" evidence="2">
    <location>
        <begin position="570"/>
        <end position="626"/>
    </location>
</feature>
<comment type="caution">
    <text evidence="4">The sequence shown here is derived from an EMBL/GenBank/DDBJ whole genome shotgun (WGS) entry which is preliminary data.</text>
</comment>
<proteinExistence type="predicted"/>
<feature type="compositionally biased region" description="Pro residues" evidence="2">
    <location>
        <begin position="18"/>
        <end position="27"/>
    </location>
</feature>
<feature type="compositionally biased region" description="Polar residues" evidence="2">
    <location>
        <begin position="476"/>
        <end position="487"/>
    </location>
</feature>
<reference evidence="4" key="1">
    <citation type="submission" date="2019-07" db="EMBL/GenBank/DDBJ databases">
        <title>Hyphodiscus hymeniophilus genome sequencing and assembly.</title>
        <authorList>
            <person name="Kramer G."/>
            <person name="Nodwell J."/>
        </authorList>
    </citation>
    <scope>NUCLEOTIDE SEQUENCE</scope>
    <source>
        <strain evidence="4">ATCC 34498</strain>
    </source>
</reference>
<evidence type="ECO:0000256" key="2">
    <source>
        <dbReference type="SAM" id="MobiDB-lite"/>
    </source>
</evidence>
<feature type="compositionally biased region" description="Polar residues" evidence="2">
    <location>
        <begin position="171"/>
        <end position="183"/>
    </location>
</feature>
<keyword evidence="5" id="KW-1185">Reference proteome</keyword>
<dbReference type="OrthoDB" id="5244761at2759"/>
<dbReference type="SMART" id="SM00066">
    <property type="entry name" value="GAL4"/>
    <property type="match status" value="1"/>
</dbReference>
<evidence type="ECO:0000313" key="5">
    <source>
        <dbReference type="Proteomes" id="UP000785200"/>
    </source>
</evidence>
<accession>A0A9P6VC55</accession>
<dbReference type="PANTHER" id="PTHR47785:SF4">
    <property type="entry name" value="ZN(II)2CYS6 TRANSCRIPTION FACTOR (EUROFUNG)"/>
    <property type="match status" value="1"/>
</dbReference>
<feature type="compositionally biased region" description="Pro residues" evidence="2">
    <location>
        <begin position="198"/>
        <end position="207"/>
    </location>
</feature>
<dbReference type="InterPro" id="IPR053181">
    <property type="entry name" value="EcdB-like_regulator"/>
</dbReference>
<dbReference type="PANTHER" id="PTHR47785">
    <property type="entry name" value="ZN(II)2CYS6 TRANSCRIPTION FACTOR (EUROFUNG)-RELATED-RELATED"/>
    <property type="match status" value="1"/>
</dbReference>
<gene>
    <name evidence="4" type="ORF">D0Z07_9296</name>
</gene>
<dbReference type="EMBL" id="VNKQ01000020">
    <property type="protein sequence ID" value="KAG0645032.1"/>
    <property type="molecule type" value="Genomic_DNA"/>
</dbReference>
<feature type="region of interest" description="Disordered" evidence="2">
    <location>
        <begin position="455"/>
        <end position="499"/>
    </location>
</feature>
<sequence length="1144" mass="125865">MDSNGLPDSKRLRIVGPLPGPPPPPAPWNSSRERDLPPVPQTQPPTPSAPQYQQHGPSYARQPEHQTNPLDAHRRHSAHSDHRTYDQDTRRPSSGPSPHAFHQHQPGAHTPTHLPPYGVQQDVIMKREPVEDVQYRPASTGSAPDHNMMPTHAESRHPQQLPPFEMAGHPRTQSYQATPSYVPQSPMPGNEPYGHPGYGPPGLPPPRQDYVAYPTPIAAAQKRKAQRAAQACDSCRSLKAKCDEGRPNCSSCKEKSIACVYRDPPPKQQDRTAAEIVEAINRMDSNMAKFQGTISDRLSRVESALFPTRRVADDSFRGEPDDSRAAADFQIPPRRVSSAQASGRLPGPPPLMTAAFDAPPSLGESPFPSNSSQQPASEMAVDMAETIEEDEDGPPVNPGQPSIPVNHTTGAARLLLNRAIKELAGGVIKSDRIKNENYPMLQEERRGLLKLFGRGEGTDRLPGYDKDPLTDVAEGSTLTPSDASSDVGSPDENWGQLGGLTPPGDVVQRGSINHEGMPEFNSTVVKDLVHSYMQHINIMHPILVPAQLHTLVDNFLRTIPTDHAAKPKQVLHLTSHSSVQNSHSAGFVGAQSNRNPDSPSNKRKWSPTQGEPFEQPNVPDHKPGQPFRSIGTAIVLLVMALGEICQEKGKIRDCVPAHDGENSWGSPAVRNGHPSPSGLHSSPSMSTVSGLPSPIDGERIQSRSRRTSIEGIHPARNTSGTRLKNLDVVPGLKYFAFATDILGNQAGGNSLQHVHANILASLYHGQLGRPLESHAYLHQACRSLQVILRPKLDRFKRLKENPRAQTPARDNHLIIAFWTCLQLESDIVAELPVPHSGILTYEEDMPSLNLHAAVEIDKIDIWHVTSYAAQLAMRKHLNQLHNMFYKPQNDSEFPSVFSGKRPPPFKTIDASLENLEDIKRSLPSMHWDDDDAPATEILRARFRAKYYGAKVITYRPFLEKVLEHSSTQKAKQRIARDSVQESPQLIKRQEGFSQTYKKEVIDVPTINPDAASFDDNDRRIKDYAINGISALIQSTKAFHGLGDPGKQRLIVTNVWGTAHAQWGNLITLLAASIDPILGPLMPKQELRDLYEKTMGFLKLVAQPSSALYIDIKILEHVAKEIDLIPKQASSSFSSASGDVPMTGH</sequence>
<feature type="region of interest" description="Disordered" evidence="2">
    <location>
        <begin position="313"/>
        <end position="380"/>
    </location>
</feature>
<dbReference type="CDD" id="cd12148">
    <property type="entry name" value="fungal_TF_MHR"/>
    <property type="match status" value="1"/>
</dbReference>
<dbReference type="CDD" id="cd00067">
    <property type="entry name" value="GAL4"/>
    <property type="match status" value="1"/>
</dbReference>
<dbReference type="GO" id="GO:0000981">
    <property type="term" value="F:DNA-binding transcription factor activity, RNA polymerase II-specific"/>
    <property type="evidence" value="ECO:0007669"/>
    <property type="project" value="InterPro"/>
</dbReference>
<feature type="compositionally biased region" description="Basic and acidic residues" evidence="2">
    <location>
        <begin position="124"/>
        <end position="134"/>
    </location>
</feature>
<evidence type="ECO:0000259" key="3">
    <source>
        <dbReference type="PROSITE" id="PS50048"/>
    </source>
</evidence>
<feature type="compositionally biased region" description="Low complexity" evidence="2">
    <location>
        <begin position="672"/>
        <end position="686"/>
    </location>
</feature>
<feature type="domain" description="Zn(2)-C6 fungal-type" evidence="3">
    <location>
        <begin position="231"/>
        <end position="261"/>
    </location>
</feature>
<dbReference type="SUPFAM" id="SSF57701">
    <property type="entry name" value="Zn2/Cys6 DNA-binding domain"/>
    <property type="match status" value="1"/>
</dbReference>
<dbReference type="PROSITE" id="PS50048">
    <property type="entry name" value="ZN2_CY6_FUNGAL_2"/>
    <property type="match status" value="1"/>
</dbReference>
<dbReference type="InterPro" id="IPR001138">
    <property type="entry name" value="Zn2Cys6_DnaBD"/>
</dbReference>
<feature type="compositionally biased region" description="Polar residues" evidence="2">
    <location>
        <begin position="367"/>
        <end position="376"/>
    </location>
</feature>
<name>A0A9P6VC55_9HELO</name>
<dbReference type="AlphaFoldDB" id="A0A9P6VC55"/>
<evidence type="ECO:0000313" key="4">
    <source>
        <dbReference type="EMBL" id="KAG0645032.1"/>
    </source>
</evidence>
<dbReference type="PROSITE" id="PS00463">
    <property type="entry name" value="ZN2_CY6_FUNGAL_1"/>
    <property type="match status" value="1"/>
</dbReference>
<dbReference type="Proteomes" id="UP000785200">
    <property type="component" value="Unassembled WGS sequence"/>
</dbReference>
<feature type="region of interest" description="Disordered" evidence="2">
    <location>
        <begin position="1"/>
        <end position="211"/>
    </location>
</feature>
<protein>
    <submittedName>
        <fullName evidence="4">Quinic acid utilization activator</fullName>
    </submittedName>
</protein>
<organism evidence="4 5">
    <name type="scientific">Hyphodiscus hymeniophilus</name>
    <dbReference type="NCBI Taxonomy" id="353542"/>
    <lineage>
        <taxon>Eukaryota</taxon>
        <taxon>Fungi</taxon>
        <taxon>Dikarya</taxon>
        <taxon>Ascomycota</taxon>
        <taxon>Pezizomycotina</taxon>
        <taxon>Leotiomycetes</taxon>
        <taxon>Helotiales</taxon>
        <taxon>Hyphodiscaceae</taxon>
        <taxon>Hyphodiscus</taxon>
    </lineage>
</organism>